<sequence length="56" mass="5724">MTAQDKAVQALERAGEMMRLCLADPATSGPTSPPGRLPTTRGGQADLSPGTTALAR</sequence>
<name>A0AAU6Q850_9DEIO</name>
<evidence type="ECO:0000256" key="1">
    <source>
        <dbReference type="SAM" id="MobiDB-lite"/>
    </source>
</evidence>
<protein>
    <submittedName>
        <fullName evidence="2">Uncharacterized protein</fullName>
    </submittedName>
</protein>
<keyword evidence="2" id="KW-0614">Plasmid</keyword>
<dbReference type="AlphaFoldDB" id="A0AAU6Q850"/>
<accession>A0AAU6Q850</accession>
<dbReference type="RefSeq" id="WP_339098205.1">
    <property type="nucleotide sequence ID" value="NZ_CP149784.1"/>
</dbReference>
<proteinExistence type="predicted"/>
<evidence type="ECO:0000313" key="2">
    <source>
        <dbReference type="EMBL" id="WYF46709.1"/>
    </source>
</evidence>
<gene>
    <name evidence="2" type="ORF">WDJ50_17875</name>
</gene>
<geneLocation type="plasmid" evidence="2">
    <name>p1</name>
</geneLocation>
<organism evidence="2">
    <name type="scientific">Deinococcus sp. VB142</name>
    <dbReference type="NCBI Taxonomy" id="3112952"/>
    <lineage>
        <taxon>Bacteria</taxon>
        <taxon>Thermotogati</taxon>
        <taxon>Deinococcota</taxon>
        <taxon>Deinococci</taxon>
        <taxon>Deinococcales</taxon>
        <taxon>Deinococcaceae</taxon>
        <taxon>Deinococcus</taxon>
    </lineage>
</organism>
<feature type="region of interest" description="Disordered" evidence="1">
    <location>
        <begin position="23"/>
        <end position="56"/>
    </location>
</feature>
<reference evidence="2" key="1">
    <citation type="submission" date="2024-03" db="EMBL/GenBank/DDBJ databases">
        <title>Deinococcus weizhi sp. nov., isolated from human skin.</title>
        <authorList>
            <person name="Wei Z."/>
            <person name="Tian F."/>
            <person name="Yang C."/>
            <person name="Xin L.T."/>
            <person name="Wen Z.J."/>
            <person name="Lan K.C."/>
            <person name="Yu L."/>
            <person name="Zhe W."/>
            <person name="Dan F.D."/>
            <person name="Jun W."/>
            <person name="Rui Z."/>
            <person name="Yong X.J."/>
            <person name="Ting Y."/>
            <person name="Wei X."/>
            <person name="Xu Z.G."/>
            <person name="Xin Z."/>
            <person name="Dong F.G."/>
            <person name="Ni X.M."/>
            <person name="Zheng M.G."/>
            <person name="Chun Y."/>
            <person name="Qian W.X."/>
        </authorList>
    </citation>
    <scope>NUCLEOTIDE SEQUENCE</scope>
    <source>
        <strain evidence="2">VB142</strain>
        <plasmid evidence="2">p1</plasmid>
    </source>
</reference>
<dbReference type="EMBL" id="CP149784">
    <property type="protein sequence ID" value="WYF46709.1"/>
    <property type="molecule type" value="Genomic_DNA"/>
</dbReference>